<dbReference type="RefSeq" id="WP_044175519.1">
    <property type="nucleotide sequence ID" value="NZ_AP018045.1"/>
</dbReference>
<evidence type="ECO:0000256" key="2">
    <source>
        <dbReference type="ARBA" id="ARBA00005992"/>
    </source>
</evidence>
<dbReference type="UniPathway" id="UPA00219"/>
<evidence type="ECO:0000256" key="4">
    <source>
        <dbReference type="ARBA" id="ARBA00022960"/>
    </source>
</evidence>
<dbReference type="InterPro" id="IPR036365">
    <property type="entry name" value="PGBD-like_sf"/>
</dbReference>
<evidence type="ECO:0000313" key="11">
    <source>
        <dbReference type="EMBL" id="QOD57827.1"/>
    </source>
</evidence>
<keyword evidence="4 7" id="KW-0133">Cell shape</keyword>
<feature type="active site" description="Nucleophile" evidence="7">
    <location>
        <position position="497"/>
    </location>
</feature>
<keyword evidence="3" id="KW-0808">Transferase</keyword>
<comment type="similarity">
    <text evidence="2">Belongs to the YkuD family.</text>
</comment>
<dbReference type="GO" id="GO:0009252">
    <property type="term" value="P:peptidoglycan biosynthetic process"/>
    <property type="evidence" value="ECO:0007669"/>
    <property type="project" value="UniProtKB-UniPathway"/>
</dbReference>
<dbReference type="GO" id="GO:0071555">
    <property type="term" value="P:cell wall organization"/>
    <property type="evidence" value="ECO:0007669"/>
    <property type="project" value="UniProtKB-UniRule"/>
</dbReference>
<evidence type="ECO:0000256" key="8">
    <source>
        <dbReference type="SAM" id="SignalP"/>
    </source>
</evidence>
<dbReference type="PANTHER" id="PTHR41533:SF1">
    <property type="entry name" value="L,D-TRANSPEPTIDASE YCBB-RELATED"/>
    <property type="match status" value="1"/>
</dbReference>
<dbReference type="InterPro" id="IPR002477">
    <property type="entry name" value="Peptidoglycan-bd-like"/>
</dbReference>
<accession>A0A1Q9H4Y0</accession>
<evidence type="ECO:0000256" key="6">
    <source>
        <dbReference type="ARBA" id="ARBA00023316"/>
    </source>
</evidence>
<dbReference type="InterPro" id="IPR045380">
    <property type="entry name" value="LD_TPept_scaffold_dom"/>
</dbReference>
<reference evidence="11 13" key="3">
    <citation type="submission" date="2020-09" db="EMBL/GenBank/DDBJ databases">
        <title>Complete, closed and curated genome sequences of Photobacterium damselae subsp. piscicida isolates from Australia indicate localised evolution and additional plasmid-borne pathogenicity mechanisms.</title>
        <authorList>
            <person name="Baseggio L."/>
            <person name="Silayeva O."/>
            <person name="Buller N."/>
            <person name="Landos M."/>
            <person name="Engelstaedter J."/>
            <person name="Barnes A.C."/>
        </authorList>
    </citation>
    <scope>NUCLEOTIDE SEQUENCE [LARGE SCALE GENOMIC DNA]</scope>
    <source>
        <strain evidence="11 13">AS-16-0540-1</strain>
    </source>
</reference>
<evidence type="ECO:0000256" key="7">
    <source>
        <dbReference type="PROSITE-ProRule" id="PRU01373"/>
    </source>
</evidence>
<dbReference type="GO" id="GO:0008360">
    <property type="term" value="P:regulation of cell shape"/>
    <property type="evidence" value="ECO:0007669"/>
    <property type="project" value="UniProtKB-UniRule"/>
</dbReference>
<dbReference type="AlphaFoldDB" id="A0A1Q9H4Y0"/>
<dbReference type="Proteomes" id="UP000516656">
    <property type="component" value="Chromosome 1"/>
</dbReference>
<dbReference type="SUPFAM" id="SSF141523">
    <property type="entry name" value="L,D-transpeptidase catalytic domain-like"/>
    <property type="match status" value="1"/>
</dbReference>
<dbReference type="InterPro" id="IPR005490">
    <property type="entry name" value="LD_TPept_cat_dom"/>
</dbReference>
<feature type="domain" description="L,D-TPase catalytic" evidence="9">
    <location>
        <begin position="344"/>
        <end position="522"/>
    </location>
</feature>
<keyword evidence="5 7" id="KW-0573">Peptidoglycan synthesis</keyword>
<feature type="signal peptide" evidence="8">
    <location>
        <begin position="1"/>
        <end position="28"/>
    </location>
</feature>
<dbReference type="PANTHER" id="PTHR41533">
    <property type="entry name" value="L,D-TRANSPEPTIDASE HI_1667-RELATED"/>
    <property type="match status" value="1"/>
</dbReference>
<proteinExistence type="inferred from homology"/>
<dbReference type="CDD" id="cd16913">
    <property type="entry name" value="YkuD_like"/>
    <property type="match status" value="1"/>
</dbReference>
<evidence type="ECO:0000256" key="1">
    <source>
        <dbReference type="ARBA" id="ARBA00004752"/>
    </source>
</evidence>
<dbReference type="Proteomes" id="UP000218676">
    <property type="component" value="Chromosome 1"/>
</dbReference>
<protein>
    <submittedName>
        <fullName evidence="11">L,D-transpeptidase family protein</fullName>
    </submittedName>
    <submittedName>
        <fullName evidence="10">Murein L,D-transpeptidase</fullName>
    </submittedName>
</protein>
<dbReference type="GO" id="GO:0004180">
    <property type="term" value="F:carboxypeptidase activity"/>
    <property type="evidence" value="ECO:0007669"/>
    <property type="project" value="UniProtKB-ARBA"/>
</dbReference>
<dbReference type="Gene3D" id="2.40.440.10">
    <property type="entry name" value="L,D-transpeptidase catalytic domain-like"/>
    <property type="match status" value="1"/>
</dbReference>
<keyword evidence="6 7" id="KW-0961">Cell wall biogenesis/degradation</keyword>
<dbReference type="Gene3D" id="1.10.101.10">
    <property type="entry name" value="PGBD-like superfamily/PGBD"/>
    <property type="match status" value="1"/>
</dbReference>
<evidence type="ECO:0000313" key="13">
    <source>
        <dbReference type="Proteomes" id="UP000516656"/>
    </source>
</evidence>
<reference evidence="12" key="2">
    <citation type="submission" date="2017-05" db="EMBL/GenBank/DDBJ databases">
        <title>Whole genome sequence of fish pathogenic bacteria, Photobacterium damselae subsp. piscicida, strain 91-197, isolated from hybrid striped bass (Morone sp.) in USA.</title>
        <authorList>
            <person name="Teru Y."/>
            <person name="Hikima J."/>
            <person name="Kono T."/>
            <person name="Sakai M."/>
            <person name="Takano T."/>
            <person name="Hawke J.P."/>
            <person name="Takeyama H."/>
            <person name="Aoki T."/>
        </authorList>
    </citation>
    <scope>NUCLEOTIDE SEQUENCE [LARGE SCALE GENOMIC DNA]</scope>
    <source>
        <strain evidence="12">91-197</strain>
    </source>
</reference>
<dbReference type="GeneID" id="93397876"/>
<dbReference type="Pfam" id="PF20142">
    <property type="entry name" value="Scaffold"/>
    <property type="match status" value="1"/>
</dbReference>
<evidence type="ECO:0000313" key="12">
    <source>
        <dbReference type="Proteomes" id="UP000218676"/>
    </source>
</evidence>
<dbReference type="InterPro" id="IPR036366">
    <property type="entry name" value="PGBDSf"/>
</dbReference>
<reference evidence="10" key="1">
    <citation type="journal article" date="2017" name="Genome Announc.">
        <title>Whole-Genome Sequence of Photobacterium damselae subsp. piscicida Strain 91-197, Isolated from Hybrid Striped Bass (Morone sp.) in the United States.</title>
        <authorList>
            <person name="Teru Y."/>
            <person name="Hikima J."/>
            <person name="Kono T."/>
            <person name="Sakai M."/>
            <person name="Takano T."/>
            <person name="Hawke J.P."/>
            <person name="Takeyama H."/>
            <person name="Aoki T."/>
        </authorList>
    </citation>
    <scope>NUCLEOTIDE SEQUENCE</scope>
    <source>
        <strain evidence="10">91-197</strain>
    </source>
</reference>
<dbReference type="Pfam" id="PF01471">
    <property type="entry name" value="PG_binding_1"/>
    <property type="match status" value="1"/>
</dbReference>
<dbReference type="EMBL" id="CP061854">
    <property type="protein sequence ID" value="QOD57827.1"/>
    <property type="molecule type" value="Genomic_DNA"/>
</dbReference>
<keyword evidence="8" id="KW-0732">Signal</keyword>
<name>A0A1Q9H4Y0_PHODP</name>
<organism evidence="11 13">
    <name type="scientific">Photobacterium damsela subsp. piscicida</name>
    <name type="common">Pasteurella piscicida</name>
    <dbReference type="NCBI Taxonomy" id="38294"/>
    <lineage>
        <taxon>Bacteria</taxon>
        <taxon>Pseudomonadati</taxon>
        <taxon>Pseudomonadota</taxon>
        <taxon>Gammaproteobacteria</taxon>
        <taxon>Vibrionales</taxon>
        <taxon>Vibrionaceae</taxon>
        <taxon>Photobacterium</taxon>
    </lineage>
</organism>
<evidence type="ECO:0000256" key="5">
    <source>
        <dbReference type="ARBA" id="ARBA00022984"/>
    </source>
</evidence>
<evidence type="ECO:0000313" key="10">
    <source>
        <dbReference type="EMBL" id="BAX53209.1"/>
    </source>
</evidence>
<dbReference type="EMBL" id="AP018045">
    <property type="protein sequence ID" value="BAX53209.1"/>
    <property type="molecule type" value="Genomic_DNA"/>
</dbReference>
<comment type="pathway">
    <text evidence="1 7">Cell wall biogenesis; peptidoglycan biosynthesis.</text>
</comment>
<sequence>MLNHKRVVTQRAGKLLALSLVFPGSAFATEAFTPVTTNESSTAVTAPEVSAAPQVSEERPAPLTQGNVNWSYLDNANIHSTKTLCATAVSNVCFTQSIEQAYVDNKFYPLWEEASLRKEFEQQLQAVVDSGLLPGMDQRLQELRNLEQHKDMRAYDLLATDTYFVYQAFEQYIKTHRNQLFTTKPINMSKEMSSYISNEKAFPMTLARLEQHRPANVNFEATMQAIAKFQALEPNPLKASYLPAVYRKGDRIPHGKAVARVLYDLGDLDQANYDKLMAAKSISNTGVMNDAIKHFQKRYGLSADGIIGKSTAQQLAIPYGELARRLALNMQRANVIAPFAKDKAHILVNIPDYMLKVYENGKVVFDSKVIVGRESRPTNLFSSSINTMVVNPYWNVPITIKQKDVIPKAKRNPGYLAAHNIKVINSWRDRTEIPVSSINWSAVNPKSFPHEFQQGPGPHNSLGMVKFLMPNDYAIFLHDTPARGLFSKTKRDLSSGCVRVARAHDLADFVLDYQNRPSMRTFDSMRKDKGQDTVSLSRRIGVDFVYLTGWVNKDGQVQMREDIYNYDTPSGKKIQSKFITMKDFNHRR</sequence>
<dbReference type="InterPro" id="IPR052905">
    <property type="entry name" value="LD-transpeptidase_YkuD-like"/>
</dbReference>
<gene>
    <name evidence="11" type="ORF">IC627_06875</name>
    <name evidence="10" type="ORF">PDPUS_1_01835</name>
</gene>
<evidence type="ECO:0000256" key="3">
    <source>
        <dbReference type="ARBA" id="ARBA00022679"/>
    </source>
</evidence>
<dbReference type="PROSITE" id="PS52029">
    <property type="entry name" value="LD_TPASE"/>
    <property type="match status" value="1"/>
</dbReference>
<feature type="chain" id="PRO_5011397523" evidence="8">
    <location>
        <begin position="29"/>
        <end position="588"/>
    </location>
</feature>
<evidence type="ECO:0000259" key="9">
    <source>
        <dbReference type="PROSITE" id="PS52029"/>
    </source>
</evidence>
<dbReference type="GO" id="GO:0016740">
    <property type="term" value="F:transferase activity"/>
    <property type="evidence" value="ECO:0007669"/>
    <property type="project" value="UniProtKB-KW"/>
</dbReference>
<dbReference type="InterPro" id="IPR038063">
    <property type="entry name" value="Transpep_catalytic_dom"/>
</dbReference>
<dbReference type="Pfam" id="PF03734">
    <property type="entry name" value="YkuD"/>
    <property type="match status" value="1"/>
</dbReference>
<feature type="active site" description="Proton donor/acceptor" evidence="7">
    <location>
        <position position="478"/>
    </location>
</feature>
<dbReference type="SUPFAM" id="SSF47090">
    <property type="entry name" value="PGBD-like"/>
    <property type="match status" value="1"/>
</dbReference>